<dbReference type="SUPFAM" id="SSF50249">
    <property type="entry name" value="Nucleic acid-binding proteins"/>
    <property type="match status" value="1"/>
</dbReference>
<dbReference type="InterPro" id="IPR012340">
    <property type="entry name" value="NA-bd_OB-fold"/>
</dbReference>
<dbReference type="GO" id="GO:0000783">
    <property type="term" value="C:nuclear telomere cap complex"/>
    <property type="evidence" value="ECO:0007669"/>
    <property type="project" value="TreeGrafter"/>
</dbReference>
<dbReference type="PANTHER" id="PTHR14513:SF0">
    <property type="entry name" value="PROTECTION OF TELOMERES PROTEIN 1"/>
    <property type="match status" value="1"/>
</dbReference>
<name>A0A9W8CRM5_9FUNG</name>
<dbReference type="Proteomes" id="UP001149813">
    <property type="component" value="Unassembled WGS sequence"/>
</dbReference>
<proteinExistence type="predicted"/>
<dbReference type="EMBL" id="JANBOJ010000087">
    <property type="protein sequence ID" value="KAJ1722964.1"/>
    <property type="molecule type" value="Genomic_DNA"/>
</dbReference>
<dbReference type="GO" id="GO:0098505">
    <property type="term" value="F:G-rich strand telomeric DNA binding"/>
    <property type="evidence" value="ECO:0007669"/>
    <property type="project" value="TreeGrafter"/>
</dbReference>
<comment type="caution">
    <text evidence="2">The sequence shown here is derived from an EMBL/GenBank/DDBJ whole genome shotgun (WGS) entry which is preliminary data.</text>
</comment>
<dbReference type="GO" id="GO:0016233">
    <property type="term" value="P:telomere capping"/>
    <property type="evidence" value="ECO:0007669"/>
    <property type="project" value="TreeGrafter"/>
</dbReference>
<feature type="region of interest" description="Disordered" evidence="1">
    <location>
        <begin position="323"/>
        <end position="344"/>
    </location>
</feature>
<reference evidence="2" key="1">
    <citation type="submission" date="2022-07" db="EMBL/GenBank/DDBJ databases">
        <title>Phylogenomic reconstructions and comparative analyses of Kickxellomycotina fungi.</title>
        <authorList>
            <person name="Reynolds N.K."/>
            <person name="Stajich J.E."/>
            <person name="Barry K."/>
            <person name="Grigoriev I.V."/>
            <person name="Crous P."/>
            <person name="Smith M.E."/>
        </authorList>
    </citation>
    <scope>NUCLEOTIDE SEQUENCE</scope>
    <source>
        <strain evidence="2">NBRC 32514</strain>
    </source>
</reference>
<dbReference type="InterPro" id="IPR028389">
    <property type="entry name" value="POT1"/>
</dbReference>
<dbReference type="GO" id="GO:0032210">
    <property type="term" value="P:regulation of telomere maintenance via telomerase"/>
    <property type="evidence" value="ECO:0007669"/>
    <property type="project" value="TreeGrafter"/>
</dbReference>
<keyword evidence="3" id="KW-1185">Reference proteome</keyword>
<feature type="compositionally biased region" description="Acidic residues" evidence="1">
    <location>
        <begin position="324"/>
        <end position="344"/>
    </location>
</feature>
<dbReference type="OrthoDB" id="2186770at2759"/>
<gene>
    <name evidence="2" type="ORF">LPJ53_002679</name>
</gene>
<evidence type="ECO:0000313" key="3">
    <source>
        <dbReference type="Proteomes" id="UP001149813"/>
    </source>
</evidence>
<accession>A0A9W8CRM5</accession>
<dbReference type="Gene3D" id="2.40.50.140">
    <property type="entry name" value="Nucleic acid-binding proteins"/>
    <property type="match status" value="2"/>
</dbReference>
<dbReference type="PANTHER" id="PTHR14513">
    <property type="entry name" value="PROTECTION OF TELOMERES 1"/>
    <property type="match status" value="1"/>
</dbReference>
<evidence type="ECO:0008006" key="4">
    <source>
        <dbReference type="Google" id="ProtNLM"/>
    </source>
</evidence>
<evidence type="ECO:0000256" key="1">
    <source>
        <dbReference type="SAM" id="MobiDB-lite"/>
    </source>
</evidence>
<dbReference type="AlphaFoldDB" id="A0A9W8CRM5"/>
<dbReference type="GO" id="GO:0010521">
    <property type="term" value="F:telomerase inhibitor activity"/>
    <property type="evidence" value="ECO:0007669"/>
    <property type="project" value="TreeGrafter"/>
</dbReference>
<sequence length="475" mass="51686">MNRSFSADQLPDSVELPQSDTSPILGHASYLACLGHAGLTPLSAVPASGFISVLGSVVSISEPKKTNGQQGHRLIKVQLTDPTISANPLPITYMIFCSPNALPPALHSGDIVHLREIKCQKYNGWPQLLKNRSTTYDIFSPGTPADGDNNVHRLVRYLRTACMPVAARTSSGYHRLIADMRPGVYGDVAVEVLSIEQPQTSVIQNTPNVRCLVTDYSENPSLPCDRFASVPGSRVIPCDFNNLKDIPKMPKLSVGDALWLRNCSMLTDPDWGVRLSVSINPVYPRTLIVKPLTPEIHGASEFMARKRELTKAAADADYASDAVDAADVDDDNENYNDNAAEDDAEDLPDATKLSDVCASSKVNVRYRVRATVTKAYPSTTDGTLVDPECRAILELSDTDNSAKCLAFFLATTPPSLLELLHMPADSEDVDEAKRRISRILATPRKVDLVVAACLVPGPHDIPTRCLLIEKFISPI</sequence>
<organism evidence="2 3">
    <name type="scientific">Coemansia erecta</name>
    <dbReference type="NCBI Taxonomy" id="147472"/>
    <lineage>
        <taxon>Eukaryota</taxon>
        <taxon>Fungi</taxon>
        <taxon>Fungi incertae sedis</taxon>
        <taxon>Zoopagomycota</taxon>
        <taxon>Kickxellomycotina</taxon>
        <taxon>Kickxellomycetes</taxon>
        <taxon>Kickxellales</taxon>
        <taxon>Kickxellaceae</taxon>
        <taxon>Coemansia</taxon>
    </lineage>
</organism>
<protein>
    <recommendedName>
        <fullName evidence="4">Telomeric single stranded DNA binding POT1/Cdc13 domain-containing protein</fullName>
    </recommendedName>
</protein>
<evidence type="ECO:0000313" key="2">
    <source>
        <dbReference type="EMBL" id="KAJ1722964.1"/>
    </source>
</evidence>